<dbReference type="Pfam" id="PF07732">
    <property type="entry name" value="Cu-oxidase_3"/>
    <property type="match status" value="1"/>
</dbReference>
<feature type="signal peptide" evidence="13">
    <location>
        <begin position="1"/>
        <end position="22"/>
    </location>
</feature>
<comment type="caution">
    <text evidence="19">The sequence shown here is derived from an EMBL/GenBank/DDBJ whole genome shotgun (WGS) entry which is preliminary data.</text>
</comment>
<dbReference type="Proteomes" id="UP000436088">
    <property type="component" value="Unassembled WGS sequence"/>
</dbReference>
<evidence type="ECO:0000256" key="4">
    <source>
        <dbReference type="ARBA" id="ARBA00012297"/>
    </source>
</evidence>
<evidence type="ECO:0000256" key="10">
    <source>
        <dbReference type="ARBA" id="ARBA00023008"/>
    </source>
</evidence>
<reference evidence="19" key="1">
    <citation type="submission" date="2019-09" db="EMBL/GenBank/DDBJ databases">
        <title>Draft genome information of white flower Hibiscus syriacus.</title>
        <authorList>
            <person name="Kim Y.-M."/>
        </authorList>
    </citation>
    <scope>NUCLEOTIDE SEQUENCE [LARGE SCALE GENOMIC DNA]</scope>
    <source>
        <strain evidence="19">YM2019G1</strain>
    </source>
</reference>
<dbReference type="InterPro" id="IPR001117">
    <property type="entry name" value="Cu-oxidase_2nd"/>
</dbReference>
<dbReference type="CDD" id="cd13849">
    <property type="entry name" value="CuRO_1_LCC_plant"/>
    <property type="match status" value="1"/>
</dbReference>
<evidence type="ECO:0000256" key="5">
    <source>
        <dbReference type="ARBA" id="ARBA00022523"/>
    </source>
</evidence>
<evidence type="ECO:0000259" key="18">
    <source>
        <dbReference type="Pfam" id="PF14111"/>
    </source>
</evidence>
<dbReference type="InterPro" id="IPR034285">
    <property type="entry name" value="CuRO_2_LCC"/>
</dbReference>
<feature type="domain" description="Plastocyanin-like" evidence="17">
    <location>
        <begin position="32"/>
        <end position="144"/>
    </location>
</feature>
<evidence type="ECO:0000256" key="8">
    <source>
        <dbReference type="ARBA" id="ARBA00022737"/>
    </source>
</evidence>
<dbReference type="InterPro" id="IPR034288">
    <property type="entry name" value="CuRO_1_LCC"/>
</dbReference>
<evidence type="ECO:0000259" key="17">
    <source>
        <dbReference type="Pfam" id="PF07732"/>
    </source>
</evidence>
<dbReference type="Gene3D" id="2.60.40.420">
    <property type="entry name" value="Cupredoxins - blue copper proteins"/>
    <property type="match status" value="3"/>
</dbReference>
<feature type="region of interest" description="Disordered" evidence="14">
    <location>
        <begin position="908"/>
        <end position="930"/>
    </location>
</feature>
<evidence type="ECO:0000256" key="1">
    <source>
        <dbReference type="ARBA" id="ARBA00000349"/>
    </source>
</evidence>
<evidence type="ECO:0000256" key="14">
    <source>
        <dbReference type="SAM" id="MobiDB-lite"/>
    </source>
</evidence>
<keyword evidence="6 13" id="KW-0964">Secreted</keyword>
<feature type="chain" id="PRO_5025716500" description="Laccase" evidence="13">
    <location>
        <begin position="23"/>
        <end position="1574"/>
    </location>
</feature>
<evidence type="ECO:0000256" key="9">
    <source>
        <dbReference type="ARBA" id="ARBA00023002"/>
    </source>
</evidence>
<sequence length="1574" mass="174845">MSLLKLSSLGVIFLSTLLLCSADVHHYEFFVREANFTKLCDTTPMLVVNDSYPGPEIRVHRGDTVFVNVHNQGNYGFTIHWHGVKQPRNPWSDGPENVTQCPIRPGTNFTYEVILSDEIGTLWWHAHSDWTRGSVQGAFVILPAEKETYPFPTPDADQTIMLQTWYNDDYKRMIDEAVAAGTTPRQPDAYAINGHLGDTTACNDTIFRMQVNYGSTYLLRIINSAMNEPKFFSIANHTLTLVAQDASYVRRLMTNYIMISPGQTMDVLVVANQNAGRYYMATRPFSDSSAVLIDFITTGLFEYTNSPGGLNASMVTLPALNDTDASNRFLSRIRNTRVPQNPRLNVPVNSRINRRLYIAIAANTLPGCEGPQCVVPNRLAASLNNVSFVFPRTDILQAYYNMSINGVYTEDFPLNPPEFYNFTGSNITNIVGRNATSGTRAVMLNYGDAVEIVFQATEVGGGGGHPLHLHGFSFYWVGTGTGNFNNQTDPRTYNLVDPPLINTVYVPDEGWAAVRFFANNPAYGLCIAITRGIAAGEWTPFSSLGTERPRKQACSLPHLACPVCCAVDSGSVRVFNGFKSGLKESPAAVFDEGIIEWGHLIAGQFIGAAPNFGSMQRIAEILWGKNSTVRVSLASSNLFIFSFSNKDMRDWILENGPWHVQNKPLVFRKWEPNIQRLDFDLKSIPIWIQLYNVPLELYTRLGLSYIASAVGYPLYMDSITTSKERLEYAKVCVEIGAGVEVPEMVQVLLSNGSVVRIRVYVSWLPKVCMHCNTFGHLSNVCAEAPVKNKETQVWRRKVNPSGVMAKEIVVHVGYSSCSIDPNLDGSKSSKANDLQGGPAAELTVEALQESNPVAPFAGINQVELVKADGAVTLCASGDMDEQRVKKDAPSGDVLDLGAQHATVGAVDTLGGDKEISKTGQDNSHVGGDYPSLQESFLQKKKAKGRKKDNLGSSGKLDQLVGSGGCDTRKPRAAAMGVAVLLNEIRAKKKDMVEKAKGSVTGSGVGKILKRLENLGVDIICFMETRVRSCNVSKVVGVFTDEWNFEVNYQYIEGGRLWILWNKRLYFSVIDGCDQALSIRGDISGHRVVITAVYESNNSQSRRGLWDYLRSLESEIGHYSWVLGGDFNVIANAQESSDYALLGSHSSADMEEFKDCLEDLEKLDRIITNSQWLLDFPDSYVEFKAPVAFDHCLGLIWTQKEAQVHMSKPFKFFNCCTANENFLNSVRESWLMHSEGNAIQVLFNKMKRLKPVLKELNMNHFSDISARVAAKRVELEFVQLSILSGASQFGVDEENKVHADLVDLEVAELEFYRQKTKIHWLKLIDAADPMVQECPPECLKELLSYTLPVGAERVLEGVVSDTEIKEALFRQGARGVRQGDPLSPYLFVLVMNVLSRLLDVAARNGIFRFHPKLLGVKSILEKFYHLSGLKLNALKTELFVCGINGDDLEQIQASTRFRSCNLPVRQLVLPKGVIQDIERMCMRNILAGDGSLWVAWINVYCFKLDDYWNVENKSHFSWILRKLINLREEARGLFAASGSWSQIRGAGSGTTFGTGKTKLLGIKLFGSLLTSLSFL</sequence>
<protein>
    <recommendedName>
        <fullName evidence="4 13">Laccase</fullName>
        <ecNumber evidence="4 13">1.10.3.2</ecNumber>
    </recommendedName>
    <alternativeName>
        <fullName evidence="13">Benzenediol:oxygen oxidoreductase</fullName>
    </alternativeName>
    <alternativeName>
        <fullName evidence="13">Diphenol oxidase</fullName>
    </alternativeName>
    <alternativeName>
        <fullName evidence="13">Urishiol oxidase</fullName>
    </alternativeName>
</protein>
<comment type="function">
    <text evidence="13">Lignin degradation and detoxification of lignin-derived products.</text>
</comment>
<dbReference type="CDD" id="cd13875">
    <property type="entry name" value="CuRO_2_LCC_plant"/>
    <property type="match status" value="1"/>
</dbReference>
<dbReference type="GO" id="GO:0048046">
    <property type="term" value="C:apoplast"/>
    <property type="evidence" value="ECO:0007669"/>
    <property type="project" value="UniProtKB-SubCell"/>
</dbReference>
<dbReference type="Pfam" id="PF14111">
    <property type="entry name" value="DUF4283"/>
    <property type="match status" value="1"/>
</dbReference>
<evidence type="ECO:0000256" key="13">
    <source>
        <dbReference type="RuleBase" id="RU361119"/>
    </source>
</evidence>
<dbReference type="SUPFAM" id="SSF56219">
    <property type="entry name" value="DNase I-like"/>
    <property type="match status" value="1"/>
</dbReference>
<evidence type="ECO:0000259" key="15">
    <source>
        <dbReference type="Pfam" id="PF00394"/>
    </source>
</evidence>
<dbReference type="Gene3D" id="3.60.10.10">
    <property type="entry name" value="Endonuclease/exonuclease/phosphatase"/>
    <property type="match status" value="1"/>
</dbReference>
<dbReference type="InterPro" id="IPR011707">
    <property type="entry name" value="Cu-oxidase-like_N"/>
</dbReference>
<feature type="domain" description="DUF4283" evidence="18">
    <location>
        <begin position="596"/>
        <end position="674"/>
    </location>
</feature>
<comment type="catalytic activity">
    <reaction evidence="1 13">
        <text>4 hydroquinone + O2 = 4 benzosemiquinone + 2 H2O</text>
        <dbReference type="Rhea" id="RHEA:11276"/>
        <dbReference type="ChEBI" id="CHEBI:15377"/>
        <dbReference type="ChEBI" id="CHEBI:15379"/>
        <dbReference type="ChEBI" id="CHEBI:17594"/>
        <dbReference type="ChEBI" id="CHEBI:17977"/>
        <dbReference type="EC" id="1.10.3.2"/>
    </reaction>
</comment>
<feature type="domain" description="Plastocyanin-like" evidence="15">
    <location>
        <begin position="158"/>
        <end position="305"/>
    </location>
</feature>
<keyword evidence="10 13" id="KW-0186">Copper</keyword>
<feature type="domain" description="Plastocyanin-like" evidence="16">
    <location>
        <begin position="412"/>
        <end position="521"/>
    </location>
</feature>
<evidence type="ECO:0000256" key="7">
    <source>
        <dbReference type="ARBA" id="ARBA00022723"/>
    </source>
</evidence>
<comment type="similarity">
    <text evidence="3 13">Belongs to the multicopper oxidase family.</text>
</comment>
<evidence type="ECO:0000313" key="20">
    <source>
        <dbReference type="Proteomes" id="UP000436088"/>
    </source>
</evidence>
<evidence type="ECO:0000259" key="16">
    <source>
        <dbReference type="Pfam" id="PF07731"/>
    </source>
</evidence>
<dbReference type="InterPro" id="IPR045087">
    <property type="entry name" value="Cu-oxidase_fam"/>
</dbReference>
<dbReference type="InterPro" id="IPR036691">
    <property type="entry name" value="Endo/exonu/phosph_ase_sf"/>
</dbReference>
<proteinExistence type="inferred from homology"/>
<dbReference type="InterPro" id="IPR017761">
    <property type="entry name" value="Laccase"/>
</dbReference>
<evidence type="ECO:0000256" key="6">
    <source>
        <dbReference type="ARBA" id="ARBA00022525"/>
    </source>
</evidence>
<dbReference type="PANTHER" id="PTHR11709:SF410">
    <property type="entry name" value="LACCASE"/>
    <property type="match status" value="1"/>
</dbReference>
<organism evidence="19 20">
    <name type="scientific">Hibiscus syriacus</name>
    <name type="common">Rose of Sharon</name>
    <dbReference type="NCBI Taxonomy" id="106335"/>
    <lineage>
        <taxon>Eukaryota</taxon>
        <taxon>Viridiplantae</taxon>
        <taxon>Streptophyta</taxon>
        <taxon>Embryophyta</taxon>
        <taxon>Tracheophyta</taxon>
        <taxon>Spermatophyta</taxon>
        <taxon>Magnoliopsida</taxon>
        <taxon>eudicotyledons</taxon>
        <taxon>Gunneridae</taxon>
        <taxon>Pentapetalae</taxon>
        <taxon>rosids</taxon>
        <taxon>malvids</taxon>
        <taxon>Malvales</taxon>
        <taxon>Malvaceae</taxon>
        <taxon>Malvoideae</taxon>
        <taxon>Hibiscus</taxon>
    </lineage>
</organism>
<comment type="subcellular location">
    <subcellularLocation>
        <location evidence="2 13">Secreted</location>
        <location evidence="2 13">Extracellular space</location>
        <location evidence="2 13">Apoplast</location>
    </subcellularLocation>
</comment>
<dbReference type="InterPro" id="IPR025558">
    <property type="entry name" value="DUF4283"/>
</dbReference>
<dbReference type="NCBIfam" id="TIGR03389">
    <property type="entry name" value="laccase"/>
    <property type="match status" value="1"/>
</dbReference>
<keyword evidence="8 13" id="KW-0677">Repeat</keyword>
<keyword evidence="11" id="KW-0325">Glycoprotein</keyword>
<dbReference type="SUPFAM" id="SSF49503">
    <property type="entry name" value="Cupredoxins"/>
    <property type="match status" value="3"/>
</dbReference>
<comment type="cofactor">
    <cofactor evidence="13">
        <name>Cu cation</name>
        <dbReference type="ChEBI" id="CHEBI:23378"/>
    </cofactor>
    <text evidence="13">Binds 4 Cu cations per monomer.</text>
</comment>
<gene>
    <name evidence="19" type="ORF">F3Y22_tig00111272pilonHSYRG00077</name>
</gene>
<dbReference type="Pfam" id="PF07731">
    <property type="entry name" value="Cu-oxidase_2"/>
    <property type="match status" value="1"/>
</dbReference>
<accession>A0A6A2YS76</accession>
<keyword evidence="5 13" id="KW-0052">Apoplast</keyword>
<keyword evidence="13" id="KW-0732">Signal</keyword>
<evidence type="ECO:0000256" key="11">
    <source>
        <dbReference type="ARBA" id="ARBA00023180"/>
    </source>
</evidence>
<dbReference type="PANTHER" id="PTHR11709">
    <property type="entry name" value="MULTI-COPPER OXIDASE"/>
    <property type="match status" value="1"/>
</dbReference>
<dbReference type="GO" id="GO:0005507">
    <property type="term" value="F:copper ion binding"/>
    <property type="evidence" value="ECO:0007669"/>
    <property type="project" value="InterPro"/>
</dbReference>
<dbReference type="EC" id="1.10.3.2" evidence="4 13"/>
<keyword evidence="20" id="KW-1185">Reference proteome</keyword>
<evidence type="ECO:0000313" key="19">
    <source>
        <dbReference type="EMBL" id="KAE8682311.1"/>
    </source>
</evidence>
<dbReference type="Pfam" id="PF00394">
    <property type="entry name" value="Cu-oxidase"/>
    <property type="match status" value="1"/>
</dbReference>
<keyword evidence="12 13" id="KW-0439">Lignin degradation</keyword>
<evidence type="ECO:0000256" key="12">
    <source>
        <dbReference type="ARBA" id="ARBA00023185"/>
    </source>
</evidence>
<evidence type="ECO:0000256" key="3">
    <source>
        <dbReference type="ARBA" id="ARBA00010609"/>
    </source>
</evidence>
<dbReference type="GO" id="GO:0052716">
    <property type="term" value="F:hydroquinone:oxygen oxidoreductase activity"/>
    <property type="evidence" value="ECO:0007669"/>
    <property type="project" value="UniProtKB-EC"/>
</dbReference>
<dbReference type="InterPro" id="IPR011706">
    <property type="entry name" value="Cu-oxidase_C"/>
</dbReference>
<name>A0A6A2YS76_HIBSY</name>
<keyword evidence="9 13" id="KW-0560">Oxidoreductase</keyword>
<evidence type="ECO:0000256" key="2">
    <source>
        <dbReference type="ARBA" id="ARBA00004271"/>
    </source>
</evidence>
<keyword evidence="7 13" id="KW-0479">Metal-binding</keyword>
<dbReference type="GO" id="GO:0046274">
    <property type="term" value="P:lignin catabolic process"/>
    <property type="evidence" value="ECO:0007669"/>
    <property type="project" value="UniProtKB-KW"/>
</dbReference>
<dbReference type="InterPro" id="IPR008972">
    <property type="entry name" value="Cupredoxin"/>
</dbReference>
<dbReference type="EMBL" id="VEPZ02001288">
    <property type="protein sequence ID" value="KAE8682311.1"/>
    <property type="molecule type" value="Genomic_DNA"/>
</dbReference>